<proteinExistence type="predicted"/>
<dbReference type="InParanoid" id="A0A3N4MKK1"/>
<accession>A0A3N4MKK1</accession>
<keyword evidence="2" id="KW-1185">Reference proteome</keyword>
<protein>
    <submittedName>
        <fullName evidence="1">Uncharacterized protein</fullName>
    </submittedName>
</protein>
<dbReference type="Proteomes" id="UP000267821">
    <property type="component" value="Unassembled WGS sequence"/>
</dbReference>
<evidence type="ECO:0000313" key="2">
    <source>
        <dbReference type="Proteomes" id="UP000267821"/>
    </source>
</evidence>
<name>A0A3N4MKK1_9PEZI</name>
<organism evidence="1 2">
    <name type="scientific">Terfezia boudieri ATCC MYA-4762</name>
    <dbReference type="NCBI Taxonomy" id="1051890"/>
    <lineage>
        <taxon>Eukaryota</taxon>
        <taxon>Fungi</taxon>
        <taxon>Dikarya</taxon>
        <taxon>Ascomycota</taxon>
        <taxon>Pezizomycotina</taxon>
        <taxon>Pezizomycetes</taxon>
        <taxon>Pezizales</taxon>
        <taxon>Pezizaceae</taxon>
        <taxon>Terfezia</taxon>
    </lineage>
</organism>
<evidence type="ECO:0000313" key="1">
    <source>
        <dbReference type="EMBL" id="RPB28795.1"/>
    </source>
</evidence>
<gene>
    <name evidence="1" type="ORF">L211DRAFT_844868</name>
</gene>
<sequence>MAAPTSTEFLLPSPKGSIQEIPVQEKHVPRHVTSDSKLPIELVELQIDPPFAILGAGTRLSRVNLAHCRLGCMITAMGKSEIKQLGLSVIRQTTFQKGSAKRSAELEKPASLLDEPSLALVIAADSGGFMSSEYQLSMTSFANVKLNLGPPPVRTAVKLNGDCPRLFQSFPCSWEASRREHGVEYSADQATPRPEKSLGMFKKGSLANPLNAVCISDKSCAKAKLWLI</sequence>
<dbReference type="AlphaFoldDB" id="A0A3N4MKK1"/>
<reference evidence="1 2" key="1">
    <citation type="journal article" date="2018" name="Nat. Ecol. Evol.">
        <title>Pezizomycetes genomes reveal the molecular basis of ectomycorrhizal truffle lifestyle.</title>
        <authorList>
            <person name="Murat C."/>
            <person name="Payen T."/>
            <person name="Noel B."/>
            <person name="Kuo A."/>
            <person name="Morin E."/>
            <person name="Chen J."/>
            <person name="Kohler A."/>
            <person name="Krizsan K."/>
            <person name="Balestrini R."/>
            <person name="Da Silva C."/>
            <person name="Montanini B."/>
            <person name="Hainaut M."/>
            <person name="Levati E."/>
            <person name="Barry K.W."/>
            <person name="Belfiori B."/>
            <person name="Cichocki N."/>
            <person name="Clum A."/>
            <person name="Dockter R.B."/>
            <person name="Fauchery L."/>
            <person name="Guy J."/>
            <person name="Iotti M."/>
            <person name="Le Tacon F."/>
            <person name="Lindquist E.A."/>
            <person name="Lipzen A."/>
            <person name="Malagnac F."/>
            <person name="Mello A."/>
            <person name="Molinier V."/>
            <person name="Miyauchi S."/>
            <person name="Poulain J."/>
            <person name="Riccioni C."/>
            <person name="Rubini A."/>
            <person name="Sitrit Y."/>
            <person name="Splivallo R."/>
            <person name="Traeger S."/>
            <person name="Wang M."/>
            <person name="Zifcakova L."/>
            <person name="Wipf D."/>
            <person name="Zambonelli A."/>
            <person name="Paolocci F."/>
            <person name="Nowrousian M."/>
            <person name="Ottonello S."/>
            <person name="Baldrian P."/>
            <person name="Spatafora J.W."/>
            <person name="Henrissat B."/>
            <person name="Nagy L.G."/>
            <person name="Aury J.M."/>
            <person name="Wincker P."/>
            <person name="Grigoriev I.V."/>
            <person name="Bonfante P."/>
            <person name="Martin F.M."/>
        </authorList>
    </citation>
    <scope>NUCLEOTIDE SEQUENCE [LARGE SCALE GENOMIC DNA]</scope>
    <source>
        <strain evidence="1 2">ATCC MYA-4762</strain>
    </source>
</reference>
<dbReference type="EMBL" id="ML121528">
    <property type="protein sequence ID" value="RPB28795.1"/>
    <property type="molecule type" value="Genomic_DNA"/>
</dbReference>